<feature type="compositionally biased region" description="Acidic residues" evidence="4">
    <location>
        <begin position="567"/>
        <end position="582"/>
    </location>
</feature>
<feature type="region of interest" description="Disordered" evidence="4">
    <location>
        <begin position="540"/>
        <end position="900"/>
    </location>
</feature>
<proteinExistence type="inferred from homology"/>
<feature type="region of interest" description="Disordered" evidence="4">
    <location>
        <begin position="1"/>
        <end position="29"/>
    </location>
</feature>
<feature type="compositionally biased region" description="Pro residues" evidence="4">
    <location>
        <begin position="606"/>
        <end position="617"/>
    </location>
</feature>
<accession>A0ABR0C565</accession>
<feature type="compositionally biased region" description="Low complexity" evidence="4">
    <location>
        <begin position="690"/>
        <end position="700"/>
    </location>
</feature>
<evidence type="ECO:0008006" key="7">
    <source>
        <dbReference type="Google" id="ProtNLM"/>
    </source>
</evidence>
<feature type="compositionally biased region" description="Basic and acidic residues" evidence="4">
    <location>
        <begin position="789"/>
        <end position="798"/>
    </location>
</feature>
<keyword evidence="2 3" id="KW-0175">Coiled coil</keyword>
<evidence type="ECO:0000256" key="4">
    <source>
        <dbReference type="SAM" id="MobiDB-lite"/>
    </source>
</evidence>
<evidence type="ECO:0000256" key="1">
    <source>
        <dbReference type="ARBA" id="ARBA00009291"/>
    </source>
</evidence>
<evidence type="ECO:0000256" key="3">
    <source>
        <dbReference type="SAM" id="Coils"/>
    </source>
</evidence>
<feature type="compositionally biased region" description="Low complexity" evidence="4">
    <location>
        <begin position="739"/>
        <end position="752"/>
    </location>
</feature>
<comment type="caution">
    <text evidence="5">The sequence shown here is derived from an EMBL/GenBank/DDBJ whole genome shotgun (WGS) entry which is preliminary data.</text>
</comment>
<feature type="compositionally biased region" description="Polar residues" evidence="4">
    <location>
        <begin position="620"/>
        <end position="631"/>
    </location>
</feature>
<dbReference type="InterPro" id="IPR021622">
    <property type="entry name" value="Afadin/alpha-actinin-bd"/>
</dbReference>
<dbReference type="EMBL" id="JAWRVI010000011">
    <property type="protein sequence ID" value="KAK4091477.1"/>
    <property type="molecule type" value="Genomic_DNA"/>
</dbReference>
<reference evidence="5 6" key="1">
    <citation type="journal article" date="2024" name="Microbiol. Resour. Announc.">
        <title>Genome annotations for the ascomycete fungi Trichoderma harzianum, Trichoderma aggressivum, and Purpureocillium lilacinum.</title>
        <authorList>
            <person name="Beijen E.P.W."/>
            <person name="Ohm R.A."/>
        </authorList>
    </citation>
    <scope>NUCLEOTIDE SEQUENCE [LARGE SCALE GENOMIC DNA]</scope>
    <source>
        <strain evidence="5 6">CBS 150709</strain>
    </source>
</reference>
<feature type="compositionally biased region" description="Low complexity" evidence="4">
    <location>
        <begin position="852"/>
        <end position="864"/>
    </location>
</feature>
<comment type="similarity">
    <text evidence="1">Belongs to the ADIP family.</text>
</comment>
<keyword evidence="6" id="KW-1185">Reference proteome</keyword>
<evidence type="ECO:0000313" key="6">
    <source>
        <dbReference type="Proteomes" id="UP001287286"/>
    </source>
</evidence>
<dbReference type="Proteomes" id="UP001287286">
    <property type="component" value="Unassembled WGS sequence"/>
</dbReference>
<evidence type="ECO:0000256" key="2">
    <source>
        <dbReference type="ARBA" id="ARBA00023054"/>
    </source>
</evidence>
<evidence type="ECO:0000313" key="5">
    <source>
        <dbReference type="EMBL" id="KAK4091477.1"/>
    </source>
</evidence>
<feature type="compositionally biased region" description="Basic and acidic residues" evidence="4">
    <location>
        <begin position="648"/>
        <end position="661"/>
    </location>
</feature>
<feature type="coiled-coil region" evidence="3">
    <location>
        <begin position="243"/>
        <end position="305"/>
    </location>
</feature>
<protein>
    <recommendedName>
        <fullName evidence="7">NIMA interactive protein</fullName>
    </recommendedName>
</protein>
<dbReference type="Pfam" id="PF11559">
    <property type="entry name" value="ADIP"/>
    <property type="match status" value="1"/>
</dbReference>
<organism evidence="5 6">
    <name type="scientific">Purpureocillium lilacinum</name>
    <name type="common">Paecilomyces lilacinus</name>
    <dbReference type="NCBI Taxonomy" id="33203"/>
    <lineage>
        <taxon>Eukaryota</taxon>
        <taxon>Fungi</taxon>
        <taxon>Dikarya</taxon>
        <taxon>Ascomycota</taxon>
        <taxon>Pezizomycotina</taxon>
        <taxon>Sordariomycetes</taxon>
        <taxon>Hypocreomycetidae</taxon>
        <taxon>Hypocreales</taxon>
        <taxon>Ophiocordycipitaceae</taxon>
        <taxon>Purpureocillium</taxon>
    </lineage>
</organism>
<gene>
    <name evidence="5" type="ORF">Purlil1_3907</name>
</gene>
<sequence>MTAEVSELVRATSVPQPKQGPEREPGHGSYVDVTFRRSTACVMRHPSQRAPRRARDDGGATRNASSILQEANATWRPRRTAHGSCRDPCIQFVRASAPPTRGPNMVREAHAAAAARPSGCCPFRSAARLDTARHAIGMAWHGGLEGLYWSSTRHPGPHFARLAATPRATMVDTENLRTASLYINNQLLSRGLLRDGQTVDFANVGNGGEESAATRARIISIVNDLILRRDRDAEHRESLSTAMRNLRAENLKHTADITRLTEKNAEEKRKADIAAASEAAMKTQLKSAESNVRGLKEEISRTKSLVAQTRTACATEVRRRDRQIDTLKKQLTEAGRSRGTRANPATTTITVTGDVGREKGSAAGSSSVAADDYDLRSETNAFLANLAQNLSEENETILNMMQRAMKQLREMSGYQGDDERRDAQVIRRSNCEELDAELDSVVEHMRNILTNPSFVPIEEVVVREEEIARLKSGWVKMETRWKEAVHLIDSWRRKMAASGKPLCDEELQMSLRLSPVRVHDADETKQAFELGLEAVAEEDEEFAASLRSPCPPSNEDLDLVPEPSFDANEESGDIEYEDDDAPADYGVAADDDDNADALSYDRPASPDSPPMPEPPRLSPLKNSASAGNRGSAQEGRVRSRPGDFSTITEEKTKELEAEARSMRSLPVRPKGLTAQMRAASSIAQKPSVGLRSSSRSSLDDALLPKPQEKEAEASQEPKAAPLSTEKSKQEAPKQEMQVDKPSSAKPVAAAVKSDARSTPKRIASKPSLPRNAPQQSPLTMSTIAAKLAASEKEADAARVRAKLRAARGTGPSTRGGVKRPAIANDAETKEAEPAPAPPSAEDVDPVKHDPAQPQQEQEQQQQQPKPEKRKRERTSSKVTSRRRSTLSPWELETLMAGTAQ</sequence>
<feature type="compositionally biased region" description="Basic and acidic residues" evidence="4">
    <location>
        <begin position="725"/>
        <end position="738"/>
    </location>
</feature>
<name>A0ABR0C565_PURLI</name>
<feature type="compositionally biased region" description="Polar residues" evidence="4">
    <location>
        <begin position="772"/>
        <end position="782"/>
    </location>
</feature>